<accession>A0AAN8XCD1</accession>
<dbReference type="InterPro" id="IPR018870">
    <property type="entry name" value="Tti2"/>
</dbReference>
<gene>
    <name evidence="2" type="ORF">SK128_010157</name>
</gene>
<reference evidence="2 3" key="1">
    <citation type="submission" date="2023-11" db="EMBL/GenBank/DDBJ databases">
        <title>Halocaridina rubra genome assembly.</title>
        <authorList>
            <person name="Smith C."/>
        </authorList>
    </citation>
    <scope>NUCLEOTIDE SEQUENCE [LARGE SCALE GENOMIC DNA]</scope>
    <source>
        <strain evidence="2">EP-1</strain>
        <tissue evidence="2">Whole</tissue>
    </source>
</reference>
<dbReference type="PANTHER" id="PTHR32226:SF2">
    <property type="entry name" value="TELO2-INTERACTING PROTEIN 2"/>
    <property type="match status" value="1"/>
</dbReference>
<protein>
    <recommendedName>
        <fullName evidence="4">TELO2-interacting protein 2</fullName>
    </recommendedName>
</protein>
<keyword evidence="3" id="KW-1185">Reference proteome</keyword>
<name>A0AAN8XCD1_HALRR</name>
<proteinExistence type="inferred from homology"/>
<dbReference type="GO" id="GO:0110078">
    <property type="term" value="C:TTT Hsp90 cochaperone complex"/>
    <property type="evidence" value="ECO:0007669"/>
    <property type="project" value="InterPro"/>
</dbReference>
<evidence type="ECO:0000313" key="3">
    <source>
        <dbReference type="Proteomes" id="UP001381693"/>
    </source>
</evidence>
<dbReference type="Pfam" id="PF10521">
    <property type="entry name" value="Tti2"/>
    <property type="match status" value="1"/>
</dbReference>
<dbReference type="EMBL" id="JAXCGZ010009751">
    <property type="protein sequence ID" value="KAK7076265.1"/>
    <property type="molecule type" value="Genomic_DNA"/>
</dbReference>
<evidence type="ECO:0000313" key="2">
    <source>
        <dbReference type="EMBL" id="KAK7076265.1"/>
    </source>
</evidence>
<comment type="caution">
    <text evidence="2">The sequence shown here is derived from an EMBL/GenBank/DDBJ whole genome shotgun (WGS) entry which is preliminary data.</text>
</comment>
<comment type="similarity">
    <text evidence="1">Belongs to the TTI2 family.</text>
</comment>
<organism evidence="2 3">
    <name type="scientific">Halocaridina rubra</name>
    <name type="common">Hawaiian red shrimp</name>
    <dbReference type="NCBI Taxonomy" id="373956"/>
    <lineage>
        <taxon>Eukaryota</taxon>
        <taxon>Metazoa</taxon>
        <taxon>Ecdysozoa</taxon>
        <taxon>Arthropoda</taxon>
        <taxon>Crustacea</taxon>
        <taxon>Multicrustacea</taxon>
        <taxon>Malacostraca</taxon>
        <taxon>Eumalacostraca</taxon>
        <taxon>Eucarida</taxon>
        <taxon>Decapoda</taxon>
        <taxon>Pleocyemata</taxon>
        <taxon>Caridea</taxon>
        <taxon>Atyoidea</taxon>
        <taxon>Atyidae</taxon>
        <taxon>Halocaridina</taxon>
    </lineage>
</organism>
<evidence type="ECO:0008006" key="4">
    <source>
        <dbReference type="Google" id="ProtNLM"/>
    </source>
</evidence>
<dbReference type="GO" id="GO:0005634">
    <property type="term" value="C:nucleus"/>
    <property type="evidence" value="ECO:0007669"/>
    <property type="project" value="TreeGrafter"/>
</dbReference>
<dbReference type="GO" id="GO:0005829">
    <property type="term" value="C:cytosol"/>
    <property type="evidence" value="ECO:0007669"/>
    <property type="project" value="TreeGrafter"/>
</dbReference>
<evidence type="ECO:0000256" key="1">
    <source>
        <dbReference type="ARBA" id="ARBA00034736"/>
    </source>
</evidence>
<dbReference type="InterPro" id="IPR016024">
    <property type="entry name" value="ARM-type_fold"/>
</dbReference>
<dbReference type="Proteomes" id="UP001381693">
    <property type="component" value="Unassembled WGS sequence"/>
</dbReference>
<dbReference type="AlphaFoldDB" id="A0AAN8XCD1"/>
<sequence length="459" mass="52003">MDLETEGKVLDLLERLKLEQINEDEITSVCAKLVQACYVPRLGYVEDTPYTADDFIGIADKAEVHLYSIYKILEALCSAKSKEQNFSCLFMKYIVVTCLHVASEYTDSNLEWSCERAAAAANNVVNKVCELANCQNVSDLFSIYCSQTLDVGEVAVNYLEHILQNLVKTLNKANWKACPASKATYFFILMNLDEKCLGSNMPYLLPPALFIVDDWEARNKVFGLKCLQHIVENTPGSELRWYGRAAVIFDALKPLLHSRETEILEALYPAIIPTAAVLEADPAVTGYLRSISNYDEIMQPLILNMRYEQKLTLRAVYSSTLPLILRAMGILAVKWSEEFIPMCEDYLATYTGPAANDRLNILKSLQIFIQECWPQVHRNVFCILKMILRLIYDITDKNSDLKSEVTEGLKRESLKVITLLYDAAPKTTEELLMEVGSAEVHPECRAFLKEIENIRSVQV</sequence>
<dbReference type="SUPFAM" id="SSF48371">
    <property type="entry name" value="ARM repeat"/>
    <property type="match status" value="1"/>
</dbReference>
<dbReference type="PANTHER" id="PTHR32226">
    <property type="entry name" value="TELO2-INTERACTING PROTEIN 2"/>
    <property type="match status" value="1"/>
</dbReference>